<name>A0A1Z5KIE3_FISSO</name>
<keyword evidence="2" id="KW-1185">Reference proteome</keyword>
<dbReference type="EMBL" id="BDSP01000235">
    <property type="protein sequence ID" value="GAX26029.1"/>
    <property type="molecule type" value="Genomic_DNA"/>
</dbReference>
<protein>
    <submittedName>
        <fullName evidence="1">Uncharacterized protein</fullName>
    </submittedName>
</protein>
<dbReference type="OrthoDB" id="49680at2759"/>
<organism evidence="1 2">
    <name type="scientific">Fistulifera solaris</name>
    <name type="common">Oleaginous diatom</name>
    <dbReference type="NCBI Taxonomy" id="1519565"/>
    <lineage>
        <taxon>Eukaryota</taxon>
        <taxon>Sar</taxon>
        <taxon>Stramenopiles</taxon>
        <taxon>Ochrophyta</taxon>
        <taxon>Bacillariophyta</taxon>
        <taxon>Bacillariophyceae</taxon>
        <taxon>Bacillariophycidae</taxon>
        <taxon>Naviculales</taxon>
        <taxon>Naviculaceae</taxon>
        <taxon>Fistulifera</taxon>
    </lineage>
</organism>
<dbReference type="Pfam" id="PF04908">
    <property type="entry name" value="SH3BGR"/>
    <property type="match status" value="1"/>
</dbReference>
<dbReference type="CDD" id="cd02066">
    <property type="entry name" value="GRX_family"/>
    <property type="match status" value="1"/>
</dbReference>
<accession>A0A1Z5KIE3</accession>
<comment type="caution">
    <text evidence="1">The sequence shown here is derived from an EMBL/GenBank/DDBJ whole genome shotgun (WGS) entry which is preliminary data.</text>
</comment>
<sequence>MLMTGLGMNRAQRQNQERAMHLLEGRGIPYETIDGADPENRETRNKLFSISGRRGTYPQFFLLGEESVEFVGDFDTIEAMNDASALPCEILERHPEIMTWEKILK</sequence>
<dbReference type="SUPFAM" id="SSF52833">
    <property type="entry name" value="Thioredoxin-like"/>
    <property type="match status" value="1"/>
</dbReference>
<gene>
    <name evidence="1" type="ORF">FisN_4Hu473</name>
</gene>
<reference evidence="1 2" key="1">
    <citation type="journal article" date="2015" name="Plant Cell">
        <title>Oil accumulation by the oleaginous diatom Fistulifera solaris as revealed by the genome and transcriptome.</title>
        <authorList>
            <person name="Tanaka T."/>
            <person name="Maeda Y."/>
            <person name="Veluchamy A."/>
            <person name="Tanaka M."/>
            <person name="Abida H."/>
            <person name="Marechal E."/>
            <person name="Bowler C."/>
            <person name="Muto M."/>
            <person name="Sunaga Y."/>
            <person name="Tanaka M."/>
            <person name="Yoshino T."/>
            <person name="Taniguchi T."/>
            <person name="Fukuda Y."/>
            <person name="Nemoto M."/>
            <person name="Matsumoto M."/>
            <person name="Wong P.S."/>
            <person name="Aburatani S."/>
            <person name="Fujibuchi W."/>
        </authorList>
    </citation>
    <scope>NUCLEOTIDE SEQUENCE [LARGE SCALE GENOMIC DNA]</scope>
    <source>
        <strain evidence="1 2">JPCC DA0580</strain>
    </source>
</reference>
<dbReference type="InterPro" id="IPR036249">
    <property type="entry name" value="Thioredoxin-like_sf"/>
</dbReference>
<evidence type="ECO:0000313" key="2">
    <source>
        <dbReference type="Proteomes" id="UP000198406"/>
    </source>
</evidence>
<dbReference type="PROSITE" id="PS51354">
    <property type="entry name" value="GLUTAREDOXIN_2"/>
    <property type="match status" value="1"/>
</dbReference>
<evidence type="ECO:0000313" key="1">
    <source>
        <dbReference type="EMBL" id="GAX26029.1"/>
    </source>
</evidence>
<proteinExistence type="predicted"/>
<dbReference type="AlphaFoldDB" id="A0A1Z5KIE3"/>
<dbReference type="InterPro" id="IPR006993">
    <property type="entry name" value="Glut_rich_SH3-bd"/>
</dbReference>
<dbReference type="InParanoid" id="A0A1Z5KIE3"/>
<dbReference type="Gene3D" id="3.40.30.10">
    <property type="entry name" value="Glutaredoxin"/>
    <property type="match status" value="1"/>
</dbReference>
<dbReference type="Proteomes" id="UP000198406">
    <property type="component" value="Unassembled WGS sequence"/>
</dbReference>